<evidence type="ECO:0008006" key="4">
    <source>
        <dbReference type="Google" id="ProtNLM"/>
    </source>
</evidence>
<dbReference type="InterPro" id="IPR040079">
    <property type="entry name" value="Glutathione_S-Trfase"/>
</dbReference>
<dbReference type="SUPFAM" id="SSF52833">
    <property type="entry name" value="Thioredoxin-like"/>
    <property type="match status" value="1"/>
</dbReference>
<dbReference type="Pfam" id="PF00043">
    <property type="entry name" value="GST_C"/>
    <property type="match status" value="1"/>
</dbReference>
<dbReference type="InterPro" id="IPR004046">
    <property type="entry name" value="GST_C"/>
</dbReference>
<dbReference type="PROSITE" id="PS50404">
    <property type="entry name" value="GST_NTER"/>
    <property type="match status" value="1"/>
</dbReference>
<evidence type="ECO:0000259" key="1">
    <source>
        <dbReference type="PROSITE" id="PS50404"/>
    </source>
</evidence>
<sequence length="202" mass="23692">MIFYDCEPAPNPRRTRIFLHEKDIDIPIEQIDIMKGDHKKDNYKKMSPLSQVPTLELDDGTYITESIAICRYFEALQPEPNLMGKDPKEIAIIEMWQRRLELLLMQGIANTYRHGHPSMASLEEQIKEWAEASRPRVIKTLNWLEGEMEDKEFICLDRFTIADITALVCFDFAKWPRIDIPENCKNLLSYYERLSQRPSAKA</sequence>
<dbReference type="PANTHER" id="PTHR44051">
    <property type="entry name" value="GLUTATHIONE S-TRANSFERASE-RELATED"/>
    <property type="match status" value="1"/>
</dbReference>
<dbReference type="InterPro" id="IPR036249">
    <property type="entry name" value="Thioredoxin-like_sf"/>
</dbReference>
<dbReference type="InterPro" id="IPR004045">
    <property type="entry name" value="Glutathione_S-Trfase_N"/>
</dbReference>
<dbReference type="InterPro" id="IPR034345">
    <property type="entry name" value="Gtt2-like_N"/>
</dbReference>
<evidence type="ECO:0000259" key="2">
    <source>
        <dbReference type="PROSITE" id="PS50405"/>
    </source>
</evidence>
<dbReference type="Gene3D" id="1.20.1050.10">
    <property type="match status" value="1"/>
</dbReference>
<dbReference type="SFLD" id="SFLDS00019">
    <property type="entry name" value="Glutathione_Transferase_(cytos"/>
    <property type="match status" value="1"/>
</dbReference>
<dbReference type="Pfam" id="PF13409">
    <property type="entry name" value="GST_N_2"/>
    <property type="match status" value="1"/>
</dbReference>
<gene>
    <name evidence="3" type="ORF">METZ01_LOCUS53803</name>
</gene>
<name>A0A381SBS7_9ZZZZ</name>
<dbReference type="InterPro" id="IPR010987">
    <property type="entry name" value="Glutathione-S-Trfase_C-like"/>
</dbReference>
<protein>
    <recommendedName>
        <fullName evidence="4">GST N-terminal domain-containing protein</fullName>
    </recommendedName>
</protein>
<feature type="domain" description="GST C-terminal" evidence="2">
    <location>
        <begin position="86"/>
        <end position="202"/>
    </location>
</feature>
<proteinExistence type="predicted"/>
<dbReference type="CDD" id="cd03051">
    <property type="entry name" value="GST_N_GTT2_like"/>
    <property type="match status" value="1"/>
</dbReference>
<dbReference type="AlphaFoldDB" id="A0A381SBS7"/>
<dbReference type="PROSITE" id="PS50405">
    <property type="entry name" value="GST_CTER"/>
    <property type="match status" value="1"/>
</dbReference>
<dbReference type="Gene3D" id="3.40.30.10">
    <property type="entry name" value="Glutaredoxin"/>
    <property type="match status" value="1"/>
</dbReference>
<dbReference type="EMBL" id="UINC01002854">
    <property type="protein sequence ID" value="SVA00949.1"/>
    <property type="molecule type" value="Genomic_DNA"/>
</dbReference>
<accession>A0A381SBS7</accession>
<organism evidence="3">
    <name type="scientific">marine metagenome</name>
    <dbReference type="NCBI Taxonomy" id="408172"/>
    <lineage>
        <taxon>unclassified sequences</taxon>
        <taxon>metagenomes</taxon>
        <taxon>ecological metagenomes</taxon>
    </lineage>
</organism>
<reference evidence="3" key="1">
    <citation type="submission" date="2018-05" db="EMBL/GenBank/DDBJ databases">
        <authorList>
            <person name="Lanie J.A."/>
            <person name="Ng W.-L."/>
            <person name="Kazmierczak K.M."/>
            <person name="Andrzejewski T.M."/>
            <person name="Davidsen T.M."/>
            <person name="Wayne K.J."/>
            <person name="Tettelin H."/>
            <person name="Glass J.I."/>
            <person name="Rusch D."/>
            <person name="Podicherti R."/>
            <person name="Tsui H.-C.T."/>
            <person name="Winkler M.E."/>
        </authorList>
    </citation>
    <scope>NUCLEOTIDE SEQUENCE</scope>
</reference>
<dbReference type="InterPro" id="IPR036282">
    <property type="entry name" value="Glutathione-S-Trfase_C_sf"/>
</dbReference>
<feature type="domain" description="GST N-terminal" evidence="1">
    <location>
        <begin position="1"/>
        <end position="81"/>
    </location>
</feature>
<dbReference type="SUPFAM" id="SSF47616">
    <property type="entry name" value="GST C-terminal domain-like"/>
    <property type="match status" value="1"/>
</dbReference>
<evidence type="ECO:0000313" key="3">
    <source>
        <dbReference type="EMBL" id="SVA00949.1"/>
    </source>
</evidence>
<dbReference type="PANTHER" id="PTHR44051:SF8">
    <property type="entry name" value="GLUTATHIONE S-TRANSFERASE GSTA"/>
    <property type="match status" value="1"/>
</dbReference>
<dbReference type="SFLD" id="SFLDG00358">
    <property type="entry name" value="Main_(cytGST)"/>
    <property type="match status" value="1"/>
</dbReference>